<accession>A0ABS4W6W3</accession>
<reference evidence="4 5" key="1">
    <citation type="submission" date="2021-03" db="EMBL/GenBank/DDBJ databases">
        <title>Sequencing the genomes of 1000 actinobacteria strains.</title>
        <authorList>
            <person name="Klenk H.-P."/>
        </authorList>
    </citation>
    <scope>NUCLEOTIDE SEQUENCE [LARGE SCALE GENOMIC DNA]</scope>
    <source>
        <strain evidence="4 5">DSM 45256</strain>
    </source>
</reference>
<keyword evidence="5" id="KW-1185">Reference proteome</keyword>
<dbReference type="PIRSF" id="PIRSF036625">
    <property type="entry name" value="GAF_ANTAR"/>
    <property type="match status" value="1"/>
</dbReference>
<dbReference type="InterPro" id="IPR029016">
    <property type="entry name" value="GAF-like_dom_sf"/>
</dbReference>
<dbReference type="Pfam" id="PF13185">
    <property type="entry name" value="GAF_2"/>
    <property type="match status" value="1"/>
</dbReference>
<evidence type="ECO:0000313" key="4">
    <source>
        <dbReference type="EMBL" id="MBP2371945.1"/>
    </source>
</evidence>
<dbReference type="InterPro" id="IPR003018">
    <property type="entry name" value="GAF"/>
</dbReference>
<dbReference type="Pfam" id="PF03861">
    <property type="entry name" value="ANTAR"/>
    <property type="match status" value="1"/>
</dbReference>
<dbReference type="Gene3D" id="1.10.10.10">
    <property type="entry name" value="Winged helix-like DNA-binding domain superfamily/Winged helix DNA-binding domain"/>
    <property type="match status" value="1"/>
</dbReference>
<organism evidence="4 5">
    <name type="scientific">Pseudonocardia parietis</name>
    <dbReference type="NCBI Taxonomy" id="570936"/>
    <lineage>
        <taxon>Bacteria</taxon>
        <taxon>Bacillati</taxon>
        <taxon>Actinomycetota</taxon>
        <taxon>Actinomycetes</taxon>
        <taxon>Pseudonocardiales</taxon>
        <taxon>Pseudonocardiaceae</taxon>
        <taxon>Pseudonocardia</taxon>
    </lineage>
</organism>
<dbReference type="EMBL" id="JAGINU010000004">
    <property type="protein sequence ID" value="MBP2371945.1"/>
    <property type="molecule type" value="Genomic_DNA"/>
</dbReference>
<dbReference type="InterPro" id="IPR036388">
    <property type="entry name" value="WH-like_DNA-bd_sf"/>
</dbReference>
<dbReference type="InterPro" id="IPR005561">
    <property type="entry name" value="ANTAR"/>
</dbReference>
<dbReference type="SMART" id="SM01012">
    <property type="entry name" value="ANTAR"/>
    <property type="match status" value="1"/>
</dbReference>
<dbReference type="Gene3D" id="3.30.450.40">
    <property type="match status" value="1"/>
</dbReference>
<evidence type="ECO:0000256" key="2">
    <source>
        <dbReference type="ARBA" id="ARBA00023163"/>
    </source>
</evidence>
<name>A0ABS4W6W3_9PSEU</name>
<feature type="domain" description="ANTAR" evidence="3">
    <location>
        <begin position="171"/>
        <end position="234"/>
    </location>
</feature>
<comment type="caution">
    <text evidence="4">The sequence shown here is derived from an EMBL/GenBank/DDBJ whole genome shotgun (WGS) entry which is preliminary data.</text>
</comment>
<sequence>MLDEAIEPHDQPATLLAEITASLLEDPDPATTLALVIEAGTRLFAGAAVGIVLVDPRGGLQVGAASDERSQFLELLQSQIDQGPCVDCIAQAQPVVAADLHGARERWPEFTPAALQAGYRAVHAVPMQLDHTAVGGVNLLYPTPRALTPASAQLARILADLAVLALLAEPDPQQRSARLASHTITVLHERVTTGQAVGIVAGGTGVDVDTAWQLLWAHARHQQVPVRDVVRALIAGTLNPADLAATHHQDQPGQSQSGSAPS</sequence>
<dbReference type="InterPro" id="IPR012074">
    <property type="entry name" value="GAF_ANTAR"/>
</dbReference>
<keyword evidence="2" id="KW-0804">Transcription</keyword>
<evidence type="ECO:0000256" key="1">
    <source>
        <dbReference type="ARBA" id="ARBA00023015"/>
    </source>
</evidence>
<dbReference type="SUPFAM" id="SSF55781">
    <property type="entry name" value="GAF domain-like"/>
    <property type="match status" value="1"/>
</dbReference>
<gene>
    <name evidence="4" type="ORF">JOF36_007718</name>
</gene>
<evidence type="ECO:0000313" key="5">
    <source>
        <dbReference type="Proteomes" id="UP001519295"/>
    </source>
</evidence>
<evidence type="ECO:0000259" key="3">
    <source>
        <dbReference type="SMART" id="SM01012"/>
    </source>
</evidence>
<proteinExistence type="predicted"/>
<keyword evidence="1" id="KW-0805">Transcription regulation</keyword>
<dbReference type="Proteomes" id="UP001519295">
    <property type="component" value="Unassembled WGS sequence"/>
</dbReference>
<dbReference type="RefSeq" id="WP_210036999.1">
    <property type="nucleotide sequence ID" value="NZ_JAGINU010000004.1"/>
</dbReference>
<protein>
    <submittedName>
        <fullName evidence="4">Transcriptional regulator with GAF, ATPase, and Fis domain</fullName>
    </submittedName>
</protein>